<name>A0A0C2CCB4_9BILA</name>
<dbReference type="EMBL" id="KN739996">
    <property type="protein sequence ID" value="KIH53963.1"/>
    <property type="molecule type" value="Genomic_DNA"/>
</dbReference>
<evidence type="ECO:0000256" key="1">
    <source>
        <dbReference type="ARBA" id="ARBA00009045"/>
    </source>
</evidence>
<keyword evidence="2" id="KW-1133">Transmembrane helix</keyword>
<accession>A0A0C2CCB4</accession>
<dbReference type="GO" id="GO:0042058">
    <property type="term" value="P:regulation of epidermal growth factor receptor signaling pathway"/>
    <property type="evidence" value="ECO:0007669"/>
    <property type="project" value="TreeGrafter"/>
</dbReference>
<protein>
    <submittedName>
        <fullName evidence="3">Uncharacterized protein</fullName>
    </submittedName>
</protein>
<dbReference type="InterPro" id="IPR051512">
    <property type="entry name" value="Inactive_Rhomboid"/>
</dbReference>
<dbReference type="GO" id="GO:0005789">
    <property type="term" value="C:endoplasmic reticulum membrane"/>
    <property type="evidence" value="ECO:0007669"/>
    <property type="project" value="TreeGrafter"/>
</dbReference>
<keyword evidence="2" id="KW-0472">Membrane</keyword>
<feature type="transmembrane region" description="Helical" evidence="2">
    <location>
        <begin position="30"/>
        <end position="51"/>
    </location>
</feature>
<evidence type="ECO:0000313" key="4">
    <source>
        <dbReference type="Proteomes" id="UP000054047"/>
    </source>
</evidence>
<keyword evidence="2" id="KW-0812">Transmembrane</keyword>
<dbReference type="AlphaFoldDB" id="A0A0C2CCB4"/>
<dbReference type="OrthoDB" id="2146116at2759"/>
<keyword evidence="4" id="KW-1185">Reference proteome</keyword>
<dbReference type="GO" id="GO:0050708">
    <property type="term" value="P:regulation of protein secretion"/>
    <property type="evidence" value="ECO:0007669"/>
    <property type="project" value="TreeGrafter"/>
</dbReference>
<evidence type="ECO:0000313" key="3">
    <source>
        <dbReference type="EMBL" id="KIH53963.1"/>
    </source>
</evidence>
<evidence type="ECO:0000256" key="2">
    <source>
        <dbReference type="SAM" id="Phobius"/>
    </source>
</evidence>
<sequence>MQGQCRIATREYCAFVKGHYHENATLCSQLAIVVALISCIFLYTLLGYIYFNSIEVNCPWCQYFNCINLKFITGSNHFCDNTGQKLSQWLPI</sequence>
<dbReference type="Proteomes" id="UP000054047">
    <property type="component" value="Unassembled WGS sequence"/>
</dbReference>
<dbReference type="PANTHER" id="PTHR45965:SF3">
    <property type="entry name" value="INACTIVE RHOMBOID PROTEIN 1"/>
    <property type="match status" value="1"/>
</dbReference>
<gene>
    <name evidence="3" type="ORF">ANCDUO_15892</name>
</gene>
<organism evidence="3 4">
    <name type="scientific">Ancylostoma duodenale</name>
    <dbReference type="NCBI Taxonomy" id="51022"/>
    <lineage>
        <taxon>Eukaryota</taxon>
        <taxon>Metazoa</taxon>
        <taxon>Ecdysozoa</taxon>
        <taxon>Nematoda</taxon>
        <taxon>Chromadorea</taxon>
        <taxon>Rhabditida</taxon>
        <taxon>Rhabditina</taxon>
        <taxon>Rhabditomorpha</taxon>
        <taxon>Strongyloidea</taxon>
        <taxon>Ancylostomatidae</taxon>
        <taxon>Ancylostomatinae</taxon>
        <taxon>Ancylostoma</taxon>
    </lineage>
</organism>
<reference evidence="3 4" key="1">
    <citation type="submission" date="2013-12" db="EMBL/GenBank/DDBJ databases">
        <title>Draft genome of the parsitic nematode Ancylostoma duodenale.</title>
        <authorList>
            <person name="Mitreva M."/>
        </authorList>
    </citation>
    <scope>NUCLEOTIDE SEQUENCE [LARGE SCALE GENOMIC DNA]</scope>
    <source>
        <strain evidence="3 4">Zhejiang</strain>
    </source>
</reference>
<proteinExistence type="inferred from homology"/>
<dbReference type="PANTHER" id="PTHR45965">
    <property type="entry name" value="INACTIVE RHOMBOID PROTEIN"/>
    <property type="match status" value="1"/>
</dbReference>
<comment type="similarity">
    <text evidence="1">Belongs to the peptidase S54 family.</text>
</comment>